<dbReference type="Proteomes" id="UP000228976">
    <property type="component" value="Unassembled WGS sequence"/>
</dbReference>
<dbReference type="InterPro" id="IPR051455">
    <property type="entry name" value="Bact_solute-bind_prot3"/>
</dbReference>
<dbReference type="Gene3D" id="3.40.190.10">
    <property type="entry name" value="Periplasmic binding protein-like II"/>
    <property type="match status" value="2"/>
</dbReference>
<organism evidence="7 8">
    <name type="scientific">Aeriscardovia aeriphila</name>
    <dbReference type="NCBI Taxonomy" id="218139"/>
    <lineage>
        <taxon>Bacteria</taxon>
        <taxon>Bacillati</taxon>
        <taxon>Actinomycetota</taxon>
        <taxon>Actinomycetes</taxon>
        <taxon>Bifidobacteriales</taxon>
        <taxon>Bifidobacteriaceae</taxon>
        <taxon>Aeriscardovia</taxon>
    </lineage>
</organism>
<comment type="similarity">
    <text evidence="1">Belongs to the bacterial solute-binding protein 3 family.</text>
</comment>
<dbReference type="SUPFAM" id="SSF53850">
    <property type="entry name" value="Periplasmic binding protein-like II"/>
    <property type="match status" value="1"/>
</dbReference>
<accession>A0A261FA42</accession>
<evidence type="ECO:0000256" key="2">
    <source>
        <dbReference type="ARBA" id="ARBA00022448"/>
    </source>
</evidence>
<dbReference type="GO" id="GO:0016020">
    <property type="term" value="C:membrane"/>
    <property type="evidence" value="ECO:0007669"/>
    <property type="project" value="InterPro"/>
</dbReference>
<protein>
    <submittedName>
        <fullName evidence="7">ABC transporter substrate-binding protein</fullName>
    </submittedName>
</protein>
<dbReference type="GO" id="GO:0005576">
    <property type="term" value="C:extracellular region"/>
    <property type="evidence" value="ECO:0007669"/>
    <property type="project" value="TreeGrafter"/>
</dbReference>
<dbReference type="GO" id="GO:0006865">
    <property type="term" value="P:amino acid transport"/>
    <property type="evidence" value="ECO:0007669"/>
    <property type="project" value="TreeGrafter"/>
</dbReference>
<feature type="domain" description="Ionotropic glutamate receptor C-terminal" evidence="6">
    <location>
        <begin position="65"/>
        <end position="281"/>
    </location>
</feature>
<reference evidence="7 8" key="1">
    <citation type="journal article" date="2017" name="BMC Genomics">
        <title>Comparative genomic and phylogenomic analyses of the Bifidobacteriaceae family.</title>
        <authorList>
            <person name="Lugli G.A."/>
            <person name="Milani C."/>
            <person name="Turroni F."/>
            <person name="Duranti S."/>
            <person name="Mancabelli L."/>
            <person name="Mangifesta M."/>
            <person name="Ferrario C."/>
            <person name="Modesto M."/>
            <person name="Mattarelli P."/>
            <person name="Jiri K."/>
            <person name="van Sinderen D."/>
            <person name="Ventura M."/>
        </authorList>
    </citation>
    <scope>NUCLEOTIDE SEQUENCE [LARGE SCALE GENOMIC DNA]</scope>
    <source>
        <strain evidence="7 8">LMG 21773</strain>
    </source>
</reference>
<feature type="domain" description="Solute-binding protein family 3/N-terminal" evidence="5">
    <location>
        <begin position="65"/>
        <end position="294"/>
    </location>
</feature>
<keyword evidence="8" id="KW-1185">Reference proteome</keyword>
<feature type="region of interest" description="Disordered" evidence="4">
    <location>
        <begin position="287"/>
        <end position="315"/>
    </location>
</feature>
<dbReference type="PANTHER" id="PTHR30085">
    <property type="entry name" value="AMINO ACID ABC TRANSPORTER PERMEASE"/>
    <property type="match status" value="1"/>
</dbReference>
<proteinExistence type="inferred from homology"/>
<gene>
    <name evidence="7" type="ORF">AEAE_0341</name>
</gene>
<sequence length="315" mass="33765">MKSTFLKRVTKRSAMRTAKGAGSLIGNRVVNRVAKRVGAAGLALMTTLSLVACGSASQADVVGPKIRIGIKFDQPGISVEQSGTYSGFAVDTARYVAEKLGYAPKQIVFKQVTSAQRESLLQNGTVDMIVDTYTITKDRQKVVDFAGPYFVAGQDLLIRKTEKSQITSPRDLANKKVCSATGSTSAKIVQDYFPKTTQLMLLNGYSECLTALLSGTVDAVTTDDLILATLAAAKADSSLMVVGHPFTEESYGIGVKKGSAVLVEKINEALKSYVSSGAWQRAIDKATKGTGYKPNPEFNPPTKFDARPSEQIARF</sequence>
<comment type="caution">
    <text evidence="7">The sequence shown here is derived from an EMBL/GenBank/DDBJ whole genome shotgun (WGS) entry which is preliminary data.</text>
</comment>
<dbReference type="AlphaFoldDB" id="A0A261FA42"/>
<evidence type="ECO:0000313" key="8">
    <source>
        <dbReference type="Proteomes" id="UP000228976"/>
    </source>
</evidence>
<dbReference type="GO" id="GO:0030288">
    <property type="term" value="C:outer membrane-bounded periplasmic space"/>
    <property type="evidence" value="ECO:0007669"/>
    <property type="project" value="TreeGrafter"/>
</dbReference>
<dbReference type="GO" id="GO:0015276">
    <property type="term" value="F:ligand-gated monoatomic ion channel activity"/>
    <property type="evidence" value="ECO:0007669"/>
    <property type="project" value="InterPro"/>
</dbReference>
<dbReference type="Pfam" id="PF00497">
    <property type="entry name" value="SBP_bac_3"/>
    <property type="match status" value="1"/>
</dbReference>
<name>A0A261FA42_9BIFI</name>
<evidence type="ECO:0000259" key="5">
    <source>
        <dbReference type="SMART" id="SM00062"/>
    </source>
</evidence>
<dbReference type="SMART" id="SM00079">
    <property type="entry name" value="PBPe"/>
    <property type="match status" value="1"/>
</dbReference>
<dbReference type="EMBL" id="MWWU01000002">
    <property type="protein sequence ID" value="OZG55853.1"/>
    <property type="molecule type" value="Genomic_DNA"/>
</dbReference>
<keyword evidence="2" id="KW-0813">Transport</keyword>
<dbReference type="PANTHER" id="PTHR30085:SF6">
    <property type="entry name" value="ABC TRANSPORTER GLUTAMINE-BINDING PROTEIN GLNH"/>
    <property type="match status" value="1"/>
</dbReference>
<evidence type="ECO:0000259" key="6">
    <source>
        <dbReference type="SMART" id="SM00079"/>
    </source>
</evidence>
<dbReference type="InterPro" id="IPR001320">
    <property type="entry name" value="Iontro_rcpt_C"/>
</dbReference>
<dbReference type="InterPro" id="IPR001638">
    <property type="entry name" value="Solute-binding_3/MltF_N"/>
</dbReference>
<dbReference type="CDD" id="cd13690">
    <property type="entry name" value="PBP2_GluB"/>
    <property type="match status" value="1"/>
</dbReference>
<evidence type="ECO:0000313" key="7">
    <source>
        <dbReference type="EMBL" id="OZG55853.1"/>
    </source>
</evidence>
<evidence type="ECO:0000256" key="3">
    <source>
        <dbReference type="ARBA" id="ARBA00022729"/>
    </source>
</evidence>
<dbReference type="SMART" id="SM00062">
    <property type="entry name" value="PBPb"/>
    <property type="match status" value="1"/>
</dbReference>
<evidence type="ECO:0000256" key="1">
    <source>
        <dbReference type="ARBA" id="ARBA00010333"/>
    </source>
</evidence>
<keyword evidence="3" id="KW-0732">Signal</keyword>
<evidence type="ECO:0000256" key="4">
    <source>
        <dbReference type="SAM" id="MobiDB-lite"/>
    </source>
</evidence>